<evidence type="ECO:0000256" key="6">
    <source>
        <dbReference type="ARBA" id="ARBA00023194"/>
    </source>
</evidence>
<comment type="pathway">
    <text evidence="2">Antibiotic biosynthesis.</text>
</comment>
<dbReference type="SMART" id="SM00825">
    <property type="entry name" value="PKS_KS"/>
    <property type="match status" value="3"/>
</dbReference>
<feature type="domain" description="Carrier" evidence="11">
    <location>
        <begin position="3239"/>
        <end position="3314"/>
    </location>
</feature>
<dbReference type="InterPro" id="IPR020806">
    <property type="entry name" value="PKS_PP-bd"/>
</dbReference>
<dbReference type="Pfam" id="PF00109">
    <property type="entry name" value="ketoacyl-synt"/>
    <property type="match status" value="3"/>
</dbReference>
<dbReference type="InterPro" id="IPR001227">
    <property type="entry name" value="Ac_transferase_dom_sf"/>
</dbReference>
<feature type="domain" description="Carrier" evidence="11">
    <location>
        <begin position="1676"/>
        <end position="1751"/>
    </location>
</feature>
<dbReference type="Pfam" id="PF02801">
    <property type="entry name" value="Ketoacyl-synt_C"/>
    <property type="match status" value="3"/>
</dbReference>
<dbReference type="InterPro" id="IPR049552">
    <property type="entry name" value="PKS_DH_N"/>
</dbReference>
<dbReference type="PROSITE" id="PS00606">
    <property type="entry name" value="KS3_1"/>
    <property type="match status" value="3"/>
</dbReference>
<dbReference type="InterPro" id="IPR049900">
    <property type="entry name" value="PKS_mFAS_DH"/>
</dbReference>
<dbReference type="InterPro" id="IPR036291">
    <property type="entry name" value="NAD(P)-bd_dom_sf"/>
</dbReference>
<gene>
    <name evidence="14" type="ORF">HUT08_29680</name>
</gene>
<dbReference type="GO" id="GO:0006633">
    <property type="term" value="P:fatty acid biosynthetic process"/>
    <property type="evidence" value="ECO:0007669"/>
    <property type="project" value="InterPro"/>
</dbReference>
<feature type="domain" description="PKS/mFAS DH" evidence="13">
    <location>
        <begin position="4249"/>
        <end position="4528"/>
    </location>
</feature>
<dbReference type="GO" id="GO:0004312">
    <property type="term" value="F:fatty acid synthase activity"/>
    <property type="evidence" value="ECO:0007669"/>
    <property type="project" value="TreeGrafter"/>
</dbReference>
<sequence length="5192" mass="542936">MPAASNQNKAVEALRKSFKEIERLRRQNRQLISSATEPIAIIGMACRFPGGVNSPEALWRLVADGSDAITPFPTNRGWDVEGIYNPDPEHPGTSYVREGGFLHDADQFDSAFFGISPREALAMDPQQRLLLETSWEVMERAGIDPASLRGSQTGVFTGAMHTTYASEAAQIPDEIEPYLHNGATTSIASGRVSYSFGFEGPALTVDTACSSALVALHLAAQALRQGECSMALVGGATVMVSPKGFVTFSRQRGLAADGRCKAFADAADGTTWSEGVGVLLVERLSDARRNGHEILAVVRGSAVNQDGASNGLTAPNGPSQRRVIRQALENCELSPSQIDAVEAHGTGTTLGDPIEAQALLATYGQDRPEGRPLWLGSLKSNLGHTQAAAGVAGVIKMVMAMRHGVLPKTLHVDEPSSHVDWSEGEIELLTESRQWPETGEPRRAGVSSFGVSGTNAHVILEQAPEAETADAEVAEAPADGGVAGPVAWVVSGKTDTALRAQASRLREFVAERSELSAADVALSLATTRFAFEQRVVVTGTSREQLIERLEAVAEGTKLPGVVWGDGAETPGRSVFVFPGQGAQWVGMAVGLLDSSPVFAAAVAECEAALSAYVDWSLTAVLRGAEGAPGFDRVDVVQPVLFAVMVSLAKLWRSVGVVPDAVMGHSQGEIAAACVAGALSLEDAAKVVALRSRAIAGGLAGRGGMVSVGLPVDQVKERVAAWGGAISVAAVNGPGSVVVSGDPGALDEMVAQLEGEEVRVRRVPVDYASHSAHVETIREELLKVLADIAPRSSRVPFYSTVSGELVDTAALDAEYWYRNLRQTVELEATTRLLLGDGHTVFVEVSPHPVLTLPVQQTVEAAEAQAVVVGTLRRDEGGAERFLTSAAELYVSGASVDWRKVFAGHGGRQVDLPTYAFQRERFWLDAPAGVGDVGSVGLGSLGHPLLGAVVSLASGGGVLLSGRLSLATHEWLADHAVHGVVLLPGTAFVELAVLAGDQVGCGRVEELILEAPLILPEQGGVHLQVEVEEADASGFREVSVFSREEAESESAAWTRHAHGLLGSAVPGSEARFDFGVWPPVGAELVDVSGEYARAAENGLEYGPVFQGLRRAWRRDGEVFAEVELPEGERERAGRFGLHPALFDAALHAMGVSEGFAGGSGSLLPFSWREFVLEAVGATSLRVRLASAGEGSGAVSVWVGDESGRAVASVESLVLRPVDAGQLSVAGGVARDALFRVEWVDAPGVVVAGEVVSGTEVVRVVPGDVGSGSGVVGEVYGRVLEVLERVQAWVGDQGVVGERLVVVTRGAVDAGGGVVDVAGAAVWGLVRSAQSENPGRLVLVDTDDVEGVEGVLPGVLALGEEQVVVRSGVVRVPRLGRVVSSGEVPELGVFGSGAVLVTGGTGVLGGLVARHLVARHGVGRLVLLSRRGVGAEGAAELQAELEASGAEVVIAACDAADREALAGVLSGLPEGFELSGVVHAAGVLDDGLLTSLTRERVELVLRAKVDAAWNLHELTAGMDLSAFVLFSSAAGVLGSAGQSNYAAANVFLDGLASWRRARGLPGVSMAWGLWAEASGMTGHLGEDDVQRISRSGLVPLATDEGLELFDAALVSDEIVPVPVRLDVPALRAQGAELPALFRNVVPGMTVRRVVGAGASDVDDIATRLRRRLAGMPEADQEQFLLDELIRVQAAAALGHAKADTVGAGRPFKELGFDSLTAVELRNRLSAETGLRLPATLVFDYPNPTVLAGYLRSEILGARETAIAAPAVGGTANTPTHTDDDPIAIVAMSCRFPGGVRTPEEFWHLVMAGTDAIAPLPSNRGWDLETTYDPDPAREGTYYARNGGFLYDADQFDPAFFGISPREALSMDPQQRLLLETSWEAFERAGIDPESAKGSRTGVFVGVVYNDYGTRLQGNAPEGFEGYLGTGSAGSVASGRISYTLGLEGPAVTVDTACSSSLVALHLAVQALRQGECDLALAGGATVMSTQAGLVDFSRQRALSADGKCKAFSNAADGFGFAEGVGLLLVERLSDARRNGHEVLALVRGSAVNQDGASNGLTAPNGPSQQRVIRAALKTARLSGADVDAVEAHGTGTSLGDPIEAQALLATYGQDRPVDQPLWLGSVKSNIGHSQAAAGVAGVIKMVMAMRHGVLPQSLHVDEPSQHVDWSAGDIALLAEARPWPESGHPRRAGVSSFGVSGTNAHAILEQAPEVEAAEETEQPEAGVVDGPVAWVVSGRSAAGLRAQAGRLREFVAERPELDAADVALSLVRSRSVFEHRGVVTGAGREELLARLGALAGDGVVSGVTRGVADVRGRSVFVFPGQGAQWVGMAVGLLDSSPVFAEAVGECEAALSAYVDWSLTAVLRGVEGAPGFDRVDVVQPVLFAVMVSLAKLWRSVGVVPDAVMGHSQGEIAAACVAGALSLEDAAKVVALRSQAIAGGLAGRGGMVSVGLPVDQVKERIAAWDGAISVAAVNGPGSVVVSGDPGALDEMVAELEGEEVRVRRVPVDYASHSAHVESIREELLKVLADLEPRTSQVPFYSTVSGELVDTAALDAEYWYRNLRQTVELEATTRLLLDEGHTVFVEVSPHPVLTLPVQQTVEAADAQAVVVGTLRRDEGGAERFLTSVAELHVNGADVDWRKVFAGHGGRQVELPTYAFQRQRYWLDAVSAAEVAVAGDGLSADAVDARFWEAVEREDLEALARTLEVEDEEGQSSLTALLPALSSWRRQRREQNTVDSWRYKVVWKPLASATGATLSGTWLVVLPASHADDALVSATVNGLEANGAGVVRVVLDASGDDREVVAERLRGALDAAAVEPSGVAGVFSLLALDEAEHASVEGVPAGLAAVVGLVQGLGDVGVVASLWCGTRGAVSVGRSDRLVSPVQAMVWGLGRIVGVEYPQRWGGLVDLPETLDERAVSRLVGVLAGVEGEDQVAVRGSGVFAKRLVRASAPQAVGGEGWRPSGSVLVTGGTGALGGHVARWLARTGAEHLVLTSRRGLEAEGAVELKAELEGLGARVTVAACDAADREALAAVLDAVPSEFPLTGVVHTAGVLDDGVVDALSVERAAGVLRPKVVAARHLHELTAGLDLSAFVLFSSAAGTLGGPGQGSYAAGNAYLDALASQRRADGLPATSIAWGAWAGSGLAVAGGHEEQMSRSGMLAMSPELAISALHQALDHDETFLAVADIDWTRFEADSFATPLFRELRDARTTATGKQSAPGSADRGRAELHDRLEALPGEKREAALRDLVRAQAADVLAHDSADAVASDRAFRDLGFDSLTAVELRNRIGAATGLRLPVSLVFDYPTPTVLARFLNGEMFGTEEGGAAEITPTRSDSYDEPIAIVAMSCRFPGGVRTPEQLWDVVNAGVDTISGFPDDRGWDLEGLYDPDPDKPGKTYALTGGFLDNIADFDPDFFGISPREALAMDPQQRLLLETSWEAFERAGIDPAALRGSQAGVFIGSNYQDYSGRAISAPDGVQGYLGLGSASSVASGRLSYTFGFEGPAVTVDTACSSSLVALHLACQSLRQGECSMALAGGVTIMATPGTFVEFSAQRVLSPDGRCKAFSAEADGTGWSEGVGMLLVERLSDARRRGHQVLAVVRGSAINQDGASNGLTAPNGPSQQRVIGKALENAGLSAADVDAVEAHGTGTSLGDPIEAQALLATYGKDRPEDQPLWLGSIKSNIGHTQAAAGVAGVIKMVMAMRQGVLPRTLHADEPSPHVDWTSGAVSLLNEATAWPQTDRPRRAAVSSFGISGTNAHTIIEAADPVESPSPEPGGDATGSPAGTTVVPWLLSGSNADALSAQAGRLREFDGVRTASAGDVADIGYSLATTRSALPYRAAVVAEDPARFRSGLEALAEGRNAATLIQGVARAEHKTAFLFSGQGAQRLGMGRELYDAFPVFAQALDEVCSYLDMLLDRPLTEVMFAAEGSADAELLHQTAFTQPALFAIEVALYRLLEHWGITPDVLIGHSIGEIAAAHVAGVFSLEDACALVAARGRLMQALPEGGAMVAVQAPEEEVAASLAGREAEVSIAAVNGPTAVVVAGDEPAVLEIAGQWEREGRKTRRLRVSHAFHSPRMDGVLGDFRKVVEGLSFAPPTMSLVSNVTGTPAHADEVCSPEYWVRHVREAVRFADGIRTLENLGVTSFVEVGPDGVLTAMAQDCLTAAEPDGAVAPALVAVLRKDRPELQSLTTALAELHVHGATVDWKAVFAGHGARRVELPTYAFQRQRYWLDAAPTTSGDVASAGLDSPDHPLLGAAVALAETDTYLFTGRLSVATQPWLADHAFADTVLFPGTAFVELALRAAEQVGYERVEELTIETPLVLPVHGAVQIQLSVGAPDESGARSLNLYSRPEGAQPDDPWTRHTTGLLSRDPSTTAPASLAADFAVWPPAEAEAIDVADLYDRFIDVGFAYGPAFQGLRAAWRRGDEIFAEVDLPEAQEGEAARYGLHPALLDASLHTVAFKPSGSDGSTLPFSWNGVTLHASGASALRVRLASVGEDTVSLHVTDASGALVASVDSLVLRPVAPEQVNSAQPHESLYQVDWVPTAPEPSGVATGRWALVGPDQAELTGVLGSADVTVDTYPDLAALAEAIDAGATTPDVVLTAIASRTGRTRELAQAVREAGHHALDLLKSWLADHRLGASRLVFLTQGAIAAGHDTDVADPASAAVWGLVRSAQSENPGRFVLADLDDQDDSRLTLPASLTTDEPQIVVRNGTVLAGRLARVAVRGSASEQGGARSDTTGVTWDPRGTVLVTGAASGLGGLVAKHLVGEHGVRHLVLVSRRGLAADGAAELRTELTDLGAHAVVAACDTADRDSLAALLASLPDEHPLTAVVHTAGVLDDGVVEALTPERVDRVLRPKVDAVLNLHELTAGLDLSAFVLFSSLSGTLGGTGQANYAAANAFLDAFAHRRRAEGLPAQSLAWGLWEERSGMTGKLDEAHMRRLAREGVTPMSSAEALALFDTACGIDAATLVPARLDAAAWRAQDGPVPALLRGIIRTTARRGPARTPAGGSGADSADLRRRIGSMRPAARQQELLELVTEHAAMALGHDSPRMIAPDRGFLELGFDSLTAVGLRNQLGTATGLRLPATLLFDYTTSRALAGYLAQELVADEPDASLVLPVLSELEKLETSIAEVVADEAATERLTSRLQQVLAKLTVRQQAGTAKGEVAAADTFESATDDEIFDFLDEELA</sequence>
<dbReference type="GO" id="GO:0031177">
    <property type="term" value="F:phosphopantetheine binding"/>
    <property type="evidence" value="ECO:0007669"/>
    <property type="project" value="InterPro"/>
</dbReference>
<feature type="active site" description="Proton donor; for dehydratase activity" evidence="9">
    <location>
        <position position="4452"/>
    </location>
</feature>
<evidence type="ECO:0000256" key="4">
    <source>
        <dbReference type="ARBA" id="ARBA00022553"/>
    </source>
</evidence>
<dbReference type="Pfam" id="PF21089">
    <property type="entry name" value="PKS_DH_N"/>
    <property type="match status" value="2"/>
</dbReference>
<evidence type="ECO:0000259" key="13">
    <source>
        <dbReference type="PROSITE" id="PS52019"/>
    </source>
</evidence>
<dbReference type="InterPro" id="IPR014043">
    <property type="entry name" value="Acyl_transferase_dom"/>
</dbReference>
<feature type="domain" description="Ketosynthase family 3 (KS3)" evidence="12">
    <location>
        <begin position="3334"/>
        <end position="3760"/>
    </location>
</feature>
<dbReference type="Gene3D" id="3.40.366.10">
    <property type="entry name" value="Malonyl-Coenzyme A Acyl Carrier Protein, domain 2"/>
    <property type="match status" value="3"/>
</dbReference>
<name>A0A7H8NEX7_9ACTN</name>
<dbReference type="PROSITE" id="PS52019">
    <property type="entry name" value="PKS_MFAS_DH"/>
    <property type="match status" value="2"/>
</dbReference>
<feature type="domain" description="Carrier" evidence="11">
    <location>
        <begin position="5033"/>
        <end position="5108"/>
    </location>
</feature>
<dbReference type="Proteomes" id="UP000509303">
    <property type="component" value="Chromosome"/>
</dbReference>
<dbReference type="SUPFAM" id="SSF53901">
    <property type="entry name" value="Thiolase-like"/>
    <property type="match status" value="3"/>
</dbReference>
<dbReference type="Pfam" id="PF08659">
    <property type="entry name" value="KR"/>
    <property type="match status" value="3"/>
</dbReference>
<dbReference type="GO" id="GO:0033068">
    <property type="term" value="P:macrolide biosynthetic process"/>
    <property type="evidence" value="ECO:0007669"/>
    <property type="project" value="UniProtKB-ARBA"/>
</dbReference>
<evidence type="ECO:0000259" key="12">
    <source>
        <dbReference type="PROSITE" id="PS52004"/>
    </source>
</evidence>
<dbReference type="FunFam" id="3.40.50.720:FF:000381">
    <property type="entry name" value="Probable polyketide synthase pks17"/>
    <property type="match status" value="1"/>
</dbReference>
<dbReference type="RefSeq" id="WP_176164733.1">
    <property type="nucleotide sequence ID" value="NZ_CP054929.1"/>
</dbReference>
<dbReference type="Gene3D" id="3.30.70.3290">
    <property type="match status" value="3"/>
</dbReference>
<dbReference type="PROSITE" id="PS00012">
    <property type="entry name" value="PHOSPHOPANTETHEINE"/>
    <property type="match status" value="3"/>
</dbReference>
<dbReference type="SMART" id="SM00826">
    <property type="entry name" value="PKS_DH"/>
    <property type="match status" value="2"/>
</dbReference>
<dbReference type="Pfam" id="PF08990">
    <property type="entry name" value="Docking"/>
    <property type="match status" value="1"/>
</dbReference>
<dbReference type="CDD" id="cd08952">
    <property type="entry name" value="KR_1_SDR_x"/>
    <property type="match status" value="1"/>
</dbReference>
<dbReference type="InterPro" id="IPR042104">
    <property type="entry name" value="PKS_dehydratase_sf"/>
</dbReference>
<dbReference type="Pfam" id="PF22953">
    <property type="entry name" value="SpnB_Rossmann"/>
    <property type="match status" value="2"/>
</dbReference>
<evidence type="ECO:0000256" key="1">
    <source>
        <dbReference type="ARBA" id="ARBA00001957"/>
    </source>
</evidence>
<dbReference type="CDD" id="cd00833">
    <property type="entry name" value="PKS"/>
    <property type="match status" value="3"/>
</dbReference>
<dbReference type="Gene3D" id="6.10.140.1830">
    <property type="match status" value="1"/>
</dbReference>
<dbReference type="SUPFAM" id="SSF47336">
    <property type="entry name" value="ACP-like"/>
    <property type="match status" value="3"/>
</dbReference>
<comment type="cofactor">
    <cofactor evidence="1">
        <name>pantetheine 4'-phosphate</name>
        <dbReference type="ChEBI" id="CHEBI:47942"/>
    </cofactor>
</comment>
<dbReference type="Gene3D" id="3.40.47.10">
    <property type="match status" value="3"/>
</dbReference>
<feature type="region of interest" description="N-terminal hotdog fold" evidence="9">
    <location>
        <begin position="4249"/>
        <end position="4374"/>
    </location>
</feature>
<feature type="domain" description="Ketosynthase family 3 (KS3)" evidence="12">
    <location>
        <begin position="1776"/>
        <end position="2203"/>
    </location>
</feature>
<dbReference type="Pfam" id="PF00550">
    <property type="entry name" value="PP-binding"/>
    <property type="match status" value="3"/>
</dbReference>
<dbReference type="SMART" id="SM00823">
    <property type="entry name" value="PKS_PP"/>
    <property type="match status" value="3"/>
</dbReference>
<feature type="domain" description="Ketosynthase family 3 (KS3)" evidence="12">
    <location>
        <begin position="36"/>
        <end position="462"/>
    </location>
</feature>
<keyword evidence="7" id="KW-0511">Multifunctional enzyme</keyword>
<dbReference type="Pfam" id="PF18369">
    <property type="entry name" value="PKS_DE"/>
    <property type="match status" value="1"/>
</dbReference>
<keyword evidence="5" id="KW-0808">Transferase</keyword>
<dbReference type="SUPFAM" id="SSF55048">
    <property type="entry name" value="Probable ACP-binding domain of malonyl-CoA ACP transacylase"/>
    <property type="match status" value="3"/>
</dbReference>
<reference evidence="14 15" key="1">
    <citation type="submission" date="2020-06" db="EMBL/GenBank/DDBJ databases">
        <title>Genome mining for natural products.</title>
        <authorList>
            <person name="Zhang B."/>
            <person name="Shi J."/>
            <person name="Ge H."/>
        </authorList>
    </citation>
    <scope>NUCLEOTIDE SEQUENCE [LARGE SCALE GENOMIC DNA]</scope>
    <source>
        <strain evidence="14 15">NA00687</strain>
    </source>
</reference>
<feature type="region of interest" description="N-terminal hotdog fold" evidence="9">
    <location>
        <begin position="941"/>
        <end position="1066"/>
    </location>
</feature>
<feature type="region of interest" description="Disordered" evidence="10">
    <location>
        <begin position="3762"/>
        <end position="3781"/>
    </location>
</feature>
<dbReference type="InterPro" id="IPR050091">
    <property type="entry name" value="PKS_NRPS_Biosynth_Enz"/>
</dbReference>
<dbReference type="InterPro" id="IPR049551">
    <property type="entry name" value="PKS_DH_C"/>
</dbReference>
<dbReference type="PANTHER" id="PTHR43775:SF51">
    <property type="entry name" value="INACTIVE PHENOLPHTHIOCEROL SYNTHESIS POLYKETIDE SYNTHASE TYPE I PKS1-RELATED"/>
    <property type="match status" value="1"/>
</dbReference>
<dbReference type="InterPro" id="IPR032821">
    <property type="entry name" value="PKS_assoc"/>
</dbReference>
<feature type="active site" description="Proton donor; for dehydratase activity" evidence="9">
    <location>
        <position position="1141"/>
    </location>
</feature>
<evidence type="ECO:0000256" key="3">
    <source>
        <dbReference type="ARBA" id="ARBA00022450"/>
    </source>
</evidence>
<feature type="region of interest" description="C-terminal hotdog fold" evidence="9">
    <location>
        <begin position="4391"/>
        <end position="4528"/>
    </location>
</feature>
<keyword evidence="15" id="KW-1185">Reference proteome</keyword>
<dbReference type="FunFam" id="1.10.1200.10:FF:000007">
    <property type="entry name" value="Probable polyketide synthase pks17"/>
    <property type="match status" value="3"/>
</dbReference>
<evidence type="ECO:0000313" key="15">
    <source>
        <dbReference type="Proteomes" id="UP000509303"/>
    </source>
</evidence>
<dbReference type="InterPro" id="IPR041618">
    <property type="entry name" value="PKS_DE"/>
</dbReference>
<dbReference type="InterPro" id="IPR020807">
    <property type="entry name" value="PKS_DH"/>
</dbReference>
<dbReference type="PANTHER" id="PTHR43775">
    <property type="entry name" value="FATTY ACID SYNTHASE"/>
    <property type="match status" value="1"/>
</dbReference>
<dbReference type="Pfam" id="PF00698">
    <property type="entry name" value="Acyl_transf_1"/>
    <property type="match status" value="3"/>
</dbReference>
<evidence type="ECO:0000256" key="7">
    <source>
        <dbReference type="ARBA" id="ARBA00023268"/>
    </source>
</evidence>
<dbReference type="InterPro" id="IPR057326">
    <property type="entry name" value="KR_dom"/>
</dbReference>
<dbReference type="Pfam" id="PF16197">
    <property type="entry name" value="KAsynt_C_assoc"/>
    <property type="match status" value="3"/>
</dbReference>
<evidence type="ECO:0000256" key="5">
    <source>
        <dbReference type="ARBA" id="ARBA00022679"/>
    </source>
</evidence>
<dbReference type="PROSITE" id="PS50075">
    <property type="entry name" value="CARRIER"/>
    <property type="match status" value="3"/>
</dbReference>
<dbReference type="InterPro" id="IPR016035">
    <property type="entry name" value="Acyl_Trfase/lysoPLipase"/>
</dbReference>
<protein>
    <submittedName>
        <fullName evidence="14">SDR family NAD(P)-dependent oxidoreductase</fullName>
    </submittedName>
</protein>
<evidence type="ECO:0000313" key="14">
    <source>
        <dbReference type="EMBL" id="QKW53023.1"/>
    </source>
</evidence>
<organism evidence="14 15">
    <name type="scientific">Streptomyces buecherae</name>
    <dbReference type="NCBI Taxonomy" id="2763006"/>
    <lineage>
        <taxon>Bacteria</taxon>
        <taxon>Bacillati</taxon>
        <taxon>Actinomycetota</taxon>
        <taxon>Actinomycetes</taxon>
        <taxon>Kitasatosporales</taxon>
        <taxon>Streptomycetaceae</taxon>
        <taxon>Streptomyces</taxon>
    </lineage>
</organism>
<dbReference type="InterPro" id="IPR036736">
    <property type="entry name" value="ACP-like_sf"/>
</dbReference>
<evidence type="ECO:0000256" key="8">
    <source>
        <dbReference type="ARBA" id="ARBA00023315"/>
    </source>
</evidence>
<feature type="region of interest" description="Disordered" evidence="10">
    <location>
        <begin position="4342"/>
        <end position="4365"/>
    </location>
</feature>
<dbReference type="InterPro" id="IPR018201">
    <property type="entry name" value="Ketoacyl_synth_AS"/>
</dbReference>
<dbReference type="InterPro" id="IPR009081">
    <property type="entry name" value="PP-bd_ACP"/>
</dbReference>
<dbReference type="Gene3D" id="3.10.129.110">
    <property type="entry name" value="Polyketide synthase dehydratase"/>
    <property type="match status" value="2"/>
</dbReference>
<dbReference type="InterPro" id="IPR013968">
    <property type="entry name" value="PKS_KR"/>
</dbReference>
<dbReference type="Pfam" id="PF14765">
    <property type="entry name" value="PS-DH"/>
    <property type="match status" value="2"/>
</dbReference>
<dbReference type="FunFam" id="3.40.47.10:FF:000019">
    <property type="entry name" value="Polyketide synthase type I"/>
    <property type="match status" value="3"/>
</dbReference>
<dbReference type="InterPro" id="IPR016036">
    <property type="entry name" value="Malonyl_transacylase_ACP-bd"/>
</dbReference>
<dbReference type="NCBIfam" id="NF045894">
    <property type="entry name" value="PKS_plus_SDR"/>
    <property type="match status" value="1"/>
</dbReference>
<dbReference type="SMART" id="SM00827">
    <property type="entry name" value="PKS_AT"/>
    <property type="match status" value="3"/>
</dbReference>
<proteinExistence type="predicted"/>
<dbReference type="SMART" id="SM00822">
    <property type="entry name" value="PKS_KR"/>
    <property type="match status" value="3"/>
</dbReference>
<evidence type="ECO:0000256" key="2">
    <source>
        <dbReference type="ARBA" id="ARBA00004792"/>
    </source>
</evidence>
<dbReference type="InterPro" id="IPR016039">
    <property type="entry name" value="Thiolase-like"/>
</dbReference>
<dbReference type="EMBL" id="CP054929">
    <property type="protein sequence ID" value="QKW53023.1"/>
    <property type="molecule type" value="Genomic_DNA"/>
</dbReference>
<dbReference type="SMART" id="SM01294">
    <property type="entry name" value="PKS_PP_betabranch"/>
    <property type="match status" value="3"/>
</dbReference>
<dbReference type="InterPro" id="IPR006162">
    <property type="entry name" value="Ppantetheine_attach_site"/>
</dbReference>
<dbReference type="PROSITE" id="PS52004">
    <property type="entry name" value="KS3_2"/>
    <property type="match status" value="3"/>
</dbReference>
<dbReference type="InterPro" id="IPR015083">
    <property type="entry name" value="NorB/c/GfsB-D-like_docking"/>
</dbReference>
<feature type="domain" description="PKS/mFAS DH" evidence="13">
    <location>
        <begin position="941"/>
        <end position="1221"/>
    </location>
</feature>
<dbReference type="InterPro" id="IPR020841">
    <property type="entry name" value="PKS_Beta-ketoAc_synthase_dom"/>
</dbReference>
<dbReference type="InterPro" id="IPR014030">
    <property type="entry name" value="Ketoacyl_synth_N"/>
</dbReference>
<dbReference type="InterPro" id="IPR014031">
    <property type="entry name" value="Ketoacyl_synth_C"/>
</dbReference>
<dbReference type="SUPFAM" id="SSF52151">
    <property type="entry name" value="FabD/lysophospholipase-like"/>
    <property type="match status" value="3"/>
</dbReference>
<evidence type="ECO:0000256" key="9">
    <source>
        <dbReference type="PROSITE-ProRule" id="PRU01363"/>
    </source>
</evidence>
<evidence type="ECO:0000256" key="10">
    <source>
        <dbReference type="SAM" id="MobiDB-lite"/>
    </source>
</evidence>
<keyword evidence="4" id="KW-0597">Phosphoprotein</keyword>
<evidence type="ECO:0000259" key="11">
    <source>
        <dbReference type="PROSITE" id="PS50075"/>
    </source>
</evidence>
<keyword evidence="3" id="KW-0596">Phosphopantetheine</keyword>
<dbReference type="FunFam" id="3.40.366.10:FF:000002">
    <property type="entry name" value="Probable polyketide synthase 2"/>
    <property type="match status" value="3"/>
</dbReference>
<dbReference type="Gene3D" id="3.40.50.720">
    <property type="entry name" value="NAD(P)-binding Rossmann-like Domain"/>
    <property type="match status" value="3"/>
</dbReference>
<keyword evidence="6" id="KW-0045">Antibiotic biosynthesis</keyword>
<dbReference type="CDD" id="cd08956">
    <property type="entry name" value="KR_3_FAS_SDR_x"/>
    <property type="match status" value="2"/>
</dbReference>
<feature type="region of interest" description="C-terminal hotdog fold" evidence="9">
    <location>
        <begin position="1080"/>
        <end position="1221"/>
    </location>
</feature>
<feature type="active site" description="Proton acceptor; for dehydratase activity" evidence="9">
    <location>
        <position position="4281"/>
    </location>
</feature>
<accession>A0A7H8NEX7</accession>
<feature type="active site" description="Proton acceptor; for dehydratase activity" evidence="9">
    <location>
        <position position="973"/>
    </location>
</feature>
<keyword evidence="8" id="KW-0012">Acyltransferase</keyword>
<dbReference type="SUPFAM" id="SSF51735">
    <property type="entry name" value="NAD(P)-binding Rossmann-fold domains"/>
    <property type="match status" value="6"/>
</dbReference>
<dbReference type="Gene3D" id="1.10.1200.10">
    <property type="entry name" value="ACP-like"/>
    <property type="match status" value="3"/>
</dbReference>
<dbReference type="GO" id="GO:0004315">
    <property type="term" value="F:3-oxoacyl-[acyl-carrier-protein] synthase activity"/>
    <property type="evidence" value="ECO:0007669"/>
    <property type="project" value="InterPro"/>
</dbReference>
<dbReference type="InterPro" id="IPR055123">
    <property type="entry name" value="SpnB-like_Rossmann"/>
</dbReference>